<dbReference type="GO" id="GO:0016780">
    <property type="term" value="F:phosphotransferase activity, for other substituted phosphate groups"/>
    <property type="evidence" value="ECO:0007669"/>
    <property type="project" value="InterPro"/>
</dbReference>
<dbReference type="PANTHER" id="PTHR15362:SF13">
    <property type="entry name" value="SI:CH1073-145M9.1"/>
    <property type="match status" value="1"/>
</dbReference>
<feature type="transmembrane region" description="Helical" evidence="9">
    <location>
        <begin position="170"/>
        <end position="189"/>
    </location>
</feature>
<evidence type="ECO:0000256" key="9">
    <source>
        <dbReference type="SAM" id="Phobius"/>
    </source>
</evidence>
<evidence type="ECO:0000256" key="3">
    <source>
        <dbReference type="ARBA" id="ARBA00022692"/>
    </source>
</evidence>
<feature type="transmembrane region" description="Helical" evidence="9">
    <location>
        <begin position="195"/>
        <end position="217"/>
    </location>
</feature>
<keyword evidence="3 9" id="KW-0812">Transmembrane</keyword>
<keyword evidence="4 9" id="KW-1133">Transmembrane helix</keyword>
<dbReference type="AlphaFoldDB" id="A0A8J4YSS5"/>
<dbReference type="Gene3D" id="1.20.120.1760">
    <property type="match status" value="1"/>
</dbReference>
<organism evidence="10 11">
    <name type="scientific">Chionoecetes opilio</name>
    <name type="common">Atlantic snow crab</name>
    <name type="synonym">Cancer opilio</name>
    <dbReference type="NCBI Taxonomy" id="41210"/>
    <lineage>
        <taxon>Eukaryota</taxon>
        <taxon>Metazoa</taxon>
        <taxon>Ecdysozoa</taxon>
        <taxon>Arthropoda</taxon>
        <taxon>Crustacea</taxon>
        <taxon>Multicrustacea</taxon>
        <taxon>Malacostraca</taxon>
        <taxon>Eumalacostraca</taxon>
        <taxon>Eucarida</taxon>
        <taxon>Decapoda</taxon>
        <taxon>Pleocyemata</taxon>
        <taxon>Brachyura</taxon>
        <taxon>Eubrachyura</taxon>
        <taxon>Majoidea</taxon>
        <taxon>Majidae</taxon>
        <taxon>Chionoecetes</taxon>
    </lineage>
</organism>
<keyword evidence="11" id="KW-1185">Reference proteome</keyword>
<keyword evidence="7" id="KW-1208">Phospholipid metabolism</keyword>
<evidence type="ECO:0000313" key="11">
    <source>
        <dbReference type="Proteomes" id="UP000770661"/>
    </source>
</evidence>
<proteinExistence type="predicted"/>
<comment type="caution">
    <text evidence="10">The sequence shown here is derived from an EMBL/GenBank/DDBJ whole genome shotgun (WGS) entry which is preliminary data.</text>
</comment>
<name>A0A8J4YSS5_CHIOP</name>
<protein>
    <submittedName>
        <fullName evidence="10">CDP-diacylglycerol--inositol 3-phosphatidyltransferase</fullName>
    </submittedName>
</protein>
<evidence type="ECO:0000256" key="7">
    <source>
        <dbReference type="ARBA" id="ARBA00023264"/>
    </source>
</evidence>
<dbReference type="Proteomes" id="UP000770661">
    <property type="component" value="Unassembled WGS sequence"/>
</dbReference>
<keyword evidence="6 9" id="KW-0472">Membrane</keyword>
<keyword evidence="2" id="KW-0808">Transferase</keyword>
<dbReference type="PANTHER" id="PTHR15362">
    <property type="entry name" value="PHOSPHATIDYLINOSITOL SYNTHASE"/>
    <property type="match status" value="1"/>
</dbReference>
<keyword evidence="5" id="KW-0443">Lipid metabolism</keyword>
<evidence type="ECO:0000256" key="5">
    <source>
        <dbReference type="ARBA" id="ARBA00023098"/>
    </source>
</evidence>
<dbReference type="GO" id="GO:0008654">
    <property type="term" value="P:phospholipid biosynthetic process"/>
    <property type="evidence" value="ECO:0007669"/>
    <property type="project" value="InterPro"/>
</dbReference>
<feature type="region of interest" description="Disordered" evidence="8">
    <location>
        <begin position="1"/>
        <end position="24"/>
    </location>
</feature>
<feature type="transmembrane region" description="Helical" evidence="9">
    <location>
        <begin position="91"/>
        <end position="110"/>
    </location>
</feature>
<evidence type="ECO:0000256" key="1">
    <source>
        <dbReference type="ARBA" id="ARBA00004141"/>
    </source>
</evidence>
<dbReference type="InterPro" id="IPR000462">
    <property type="entry name" value="CDP-OH_P_trans"/>
</dbReference>
<evidence type="ECO:0000256" key="6">
    <source>
        <dbReference type="ARBA" id="ARBA00023136"/>
    </source>
</evidence>
<dbReference type="OrthoDB" id="10251079at2759"/>
<gene>
    <name evidence="10" type="primary">CDIPT</name>
    <name evidence="10" type="ORF">GWK47_029109</name>
</gene>
<sequence length="219" mass="24149">MGVPTPPKRHHTPPRPQPRTLGGGRRPNYRVLLYIPNIIGYARLSLLLLAFSLLPSSPVGFVSLYVASIILDGFDGYAARKLRQCSLFGAWMLYMVSALEWTSFCCNYALGPEWQRAYAGGRKEVPPIIAYLMANNWRNPLGVWVISGLHVFPVWLFGMQHGIFASHLSFLPFSVQVAGLVVLGSGRVVCGVAEVWCLCSHIAGILVNTSAASLLWIHK</sequence>
<evidence type="ECO:0000313" key="10">
    <source>
        <dbReference type="EMBL" id="KAG0730046.1"/>
    </source>
</evidence>
<reference evidence="10" key="1">
    <citation type="submission" date="2020-07" db="EMBL/GenBank/DDBJ databases">
        <title>The High-quality genome of the commercially important snow crab, Chionoecetes opilio.</title>
        <authorList>
            <person name="Jeong J.-H."/>
            <person name="Ryu S."/>
        </authorList>
    </citation>
    <scope>NUCLEOTIDE SEQUENCE</scope>
    <source>
        <strain evidence="10">MADBK_172401_WGS</strain>
        <tissue evidence="10">Digestive gland</tissue>
    </source>
</reference>
<comment type="subcellular location">
    <subcellularLocation>
        <location evidence="1">Membrane</location>
        <topology evidence="1">Multi-pass membrane protein</topology>
    </subcellularLocation>
</comment>
<dbReference type="EMBL" id="JACEEZ010000595">
    <property type="protein sequence ID" value="KAG0730046.1"/>
    <property type="molecule type" value="Genomic_DNA"/>
</dbReference>
<evidence type="ECO:0000256" key="8">
    <source>
        <dbReference type="SAM" id="MobiDB-lite"/>
    </source>
</evidence>
<accession>A0A8J4YSS5</accession>
<feature type="transmembrane region" description="Helical" evidence="9">
    <location>
        <begin position="141"/>
        <end position="158"/>
    </location>
</feature>
<dbReference type="GO" id="GO:0016020">
    <property type="term" value="C:membrane"/>
    <property type="evidence" value="ECO:0007669"/>
    <property type="project" value="UniProtKB-SubCell"/>
</dbReference>
<dbReference type="Pfam" id="PF01066">
    <property type="entry name" value="CDP-OH_P_transf"/>
    <property type="match status" value="1"/>
</dbReference>
<evidence type="ECO:0000256" key="2">
    <source>
        <dbReference type="ARBA" id="ARBA00022679"/>
    </source>
</evidence>
<evidence type="ECO:0000256" key="4">
    <source>
        <dbReference type="ARBA" id="ARBA00022989"/>
    </source>
</evidence>
<dbReference type="InterPro" id="IPR043130">
    <property type="entry name" value="CDP-OH_PTrfase_TM_dom"/>
</dbReference>